<dbReference type="InterPro" id="IPR022790">
    <property type="entry name" value="GH26_dom"/>
</dbReference>
<proteinExistence type="inferred from homology"/>
<evidence type="ECO:0000256" key="3">
    <source>
        <dbReference type="ARBA" id="ARBA00023295"/>
    </source>
</evidence>
<evidence type="ECO:0000259" key="5">
    <source>
        <dbReference type="PROSITE" id="PS51764"/>
    </source>
</evidence>
<sequence length="351" mass="39590">MDVKTPRKGKMIVKSAVVCLLYVLLFVESQQSLPAHAAAQPVNANASQEVRSLLSYLSGISGKQMITGQHDYLESPDELNNKLKSLSGSYAGLHGYELGAVSNQNAQTTARQRNQVIASAIQWDRKGGIVAMTFHQSLPGTARTWKNVQSKLSQEQFNKYVTPGTQEYNKLIADLDDAAVYLKKLRDAKVPVLWRPYHEMNADWFWWGKKENFAQLWNIMYDRFVNVHQLNNLIWVWNPNAPDEHSGPYAPTFPGLAKVDILAADIYDNDFQDSYYRNLLFLAGGKPIAIGENGDVPSAEVLERQPKWVYAMTFGKLLTEQNSTDEIKTYMNAKKTLTLPELVKDREASSK</sequence>
<protein>
    <submittedName>
        <fullName evidence="6">Glycoside hydrolase family 26 protein</fullName>
    </submittedName>
</protein>
<feature type="domain" description="GH26" evidence="5">
    <location>
        <begin position="48"/>
        <end position="340"/>
    </location>
</feature>
<keyword evidence="2 4" id="KW-0378">Hydrolase</keyword>
<keyword evidence="3 4" id="KW-0326">Glycosidase</keyword>
<dbReference type="SUPFAM" id="SSF51445">
    <property type="entry name" value="(Trans)glycosidases"/>
    <property type="match status" value="1"/>
</dbReference>
<name>A0ABT9FU21_9BACL</name>
<dbReference type="EMBL" id="JAPCKK010000018">
    <property type="protein sequence ID" value="MDP4098120.1"/>
    <property type="molecule type" value="Genomic_DNA"/>
</dbReference>
<gene>
    <name evidence="6" type="ORF">OIN60_15275</name>
</gene>
<evidence type="ECO:0000256" key="2">
    <source>
        <dbReference type="ARBA" id="ARBA00022801"/>
    </source>
</evidence>
<dbReference type="Proteomes" id="UP001241848">
    <property type="component" value="Unassembled WGS sequence"/>
</dbReference>
<comment type="caution">
    <text evidence="6">The sequence shown here is derived from an EMBL/GenBank/DDBJ whole genome shotgun (WGS) entry which is preliminary data.</text>
</comment>
<keyword evidence="7" id="KW-1185">Reference proteome</keyword>
<dbReference type="PROSITE" id="PS51764">
    <property type="entry name" value="GH26"/>
    <property type="match status" value="1"/>
</dbReference>
<reference evidence="6 7" key="1">
    <citation type="submission" date="2022-10" db="EMBL/GenBank/DDBJ databases">
        <title>Paenibacillus description and whole genome data of maize root bacterial community.</title>
        <authorList>
            <person name="Marton D."/>
            <person name="Farkas M."/>
            <person name="Cserhati M."/>
        </authorList>
    </citation>
    <scope>NUCLEOTIDE SEQUENCE [LARGE SCALE GENOMIC DNA]</scope>
    <source>
        <strain evidence="6 7">P96</strain>
    </source>
</reference>
<dbReference type="PANTHER" id="PTHR40079:SF4">
    <property type="entry name" value="GH26 DOMAIN-CONTAINING PROTEIN-RELATED"/>
    <property type="match status" value="1"/>
</dbReference>
<feature type="active site" description="Proton donor" evidence="4">
    <location>
        <position position="199"/>
    </location>
</feature>
<evidence type="ECO:0000256" key="1">
    <source>
        <dbReference type="ARBA" id="ARBA00007754"/>
    </source>
</evidence>
<dbReference type="PANTHER" id="PTHR40079">
    <property type="entry name" value="MANNAN ENDO-1,4-BETA-MANNOSIDASE E-RELATED"/>
    <property type="match status" value="1"/>
</dbReference>
<feature type="active site" description="Nucleophile" evidence="4">
    <location>
        <position position="292"/>
    </location>
</feature>
<evidence type="ECO:0000313" key="7">
    <source>
        <dbReference type="Proteomes" id="UP001241848"/>
    </source>
</evidence>
<dbReference type="Gene3D" id="3.20.20.80">
    <property type="entry name" value="Glycosidases"/>
    <property type="match status" value="1"/>
</dbReference>
<dbReference type="GO" id="GO:0016787">
    <property type="term" value="F:hydrolase activity"/>
    <property type="evidence" value="ECO:0007669"/>
    <property type="project" value="UniProtKB-KW"/>
</dbReference>
<evidence type="ECO:0000313" key="6">
    <source>
        <dbReference type="EMBL" id="MDP4098120.1"/>
    </source>
</evidence>
<dbReference type="PRINTS" id="PR00739">
    <property type="entry name" value="GLHYDRLASE26"/>
</dbReference>
<dbReference type="InterPro" id="IPR017853">
    <property type="entry name" value="GH"/>
</dbReference>
<comment type="similarity">
    <text evidence="1 4">Belongs to the glycosyl hydrolase 26 family.</text>
</comment>
<evidence type="ECO:0000256" key="4">
    <source>
        <dbReference type="PROSITE-ProRule" id="PRU01100"/>
    </source>
</evidence>
<organism evidence="6 7">
    <name type="scientific">Paenibacillus zeirhizosphaerae</name>
    <dbReference type="NCBI Taxonomy" id="2987519"/>
    <lineage>
        <taxon>Bacteria</taxon>
        <taxon>Bacillati</taxon>
        <taxon>Bacillota</taxon>
        <taxon>Bacilli</taxon>
        <taxon>Bacillales</taxon>
        <taxon>Paenibacillaceae</taxon>
        <taxon>Paenibacillus</taxon>
    </lineage>
</organism>
<accession>A0ABT9FU21</accession>
<dbReference type="InterPro" id="IPR000805">
    <property type="entry name" value="Glyco_hydro_26"/>
</dbReference>
<dbReference type="Pfam" id="PF02156">
    <property type="entry name" value="Glyco_hydro_26"/>
    <property type="match status" value="1"/>
</dbReference>